<name>A0A4C1SS53_EUMVA</name>
<sequence>MFIELVLLLIAFLLVWDYLAKKHRNDVMNKSGIPGPKPLPILGNTLDIKHVTTENMSDFVEDCKQKMAKFIAFG</sequence>
<dbReference type="InterPro" id="IPR036396">
    <property type="entry name" value="Cyt_P450_sf"/>
</dbReference>
<feature type="signal peptide" evidence="2">
    <location>
        <begin position="1"/>
        <end position="20"/>
    </location>
</feature>
<evidence type="ECO:0000313" key="4">
    <source>
        <dbReference type="Proteomes" id="UP000299102"/>
    </source>
</evidence>
<proteinExistence type="predicted"/>
<dbReference type="AlphaFoldDB" id="A0A4C1SS53"/>
<evidence type="ECO:0000256" key="1">
    <source>
        <dbReference type="ARBA" id="ARBA00023033"/>
    </source>
</evidence>
<protein>
    <submittedName>
        <fullName evidence="3">Probable cytochrome P450 4d14</fullName>
    </submittedName>
</protein>
<evidence type="ECO:0000256" key="2">
    <source>
        <dbReference type="SAM" id="SignalP"/>
    </source>
</evidence>
<feature type="chain" id="PRO_5020041219" evidence="2">
    <location>
        <begin position="21"/>
        <end position="74"/>
    </location>
</feature>
<keyword evidence="1" id="KW-0503">Monooxygenase</keyword>
<keyword evidence="4" id="KW-1185">Reference proteome</keyword>
<gene>
    <name evidence="3" type="primary">Cyp4d14</name>
    <name evidence="3" type="ORF">EVAR_72544_1</name>
</gene>
<organism evidence="3 4">
    <name type="scientific">Eumeta variegata</name>
    <name type="common">Bagworm moth</name>
    <name type="synonym">Eumeta japonica</name>
    <dbReference type="NCBI Taxonomy" id="151549"/>
    <lineage>
        <taxon>Eukaryota</taxon>
        <taxon>Metazoa</taxon>
        <taxon>Ecdysozoa</taxon>
        <taxon>Arthropoda</taxon>
        <taxon>Hexapoda</taxon>
        <taxon>Insecta</taxon>
        <taxon>Pterygota</taxon>
        <taxon>Neoptera</taxon>
        <taxon>Endopterygota</taxon>
        <taxon>Lepidoptera</taxon>
        <taxon>Glossata</taxon>
        <taxon>Ditrysia</taxon>
        <taxon>Tineoidea</taxon>
        <taxon>Psychidae</taxon>
        <taxon>Oiketicinae</taxon>
        <taxon>Eumeta</taxon>
    </lineage>
</organism>
<dbReference type="Gene3D" id="1.10.630.10">
    <property type="entry name" value="Cytochrome P450"/>
    <property type="match status" value="1"/>
</dbReference>
<dbReference type="STRING" id="151549.A0A4C1SS53"/>
<dbReference type="GO" id="GO:0004497">
    <property type="term" value="F:monooxygenase activity"/>
    <property type="evidence" value="ECO:0007669"/>
    <property type="project" value="UniProtKB-KW"/>
</dbReference>
<keyword evidence="2" id="KW-0732">Signal</keyword>
<dbReference type="EMBL" id="BGZK01007423">
    <property type="protein sequence ID" value="GBP03881.1"/>
    <property type="molecule type" value="Genomic_DNA"/>
</dbReference>
<dbReference type="GO" id="GO:0016705">
    <property type="term" value="F:oxidoreductase activity, acting on paired donors, with incorporation or reduction of molecular oxygen"/>
    <property type="evidence" value="ECO:0007669"/>
    <property type="project" value="InterPro"/>
</dbReference>
<dbReference type="GO" id="GO:0020037">
    <property type="term" value="F:heme binding"/>
    <property type="evidence" value="ECO:0007669"/>
    <property type="project" value="InterPro"/>
</dbReference>
<reference evidence="3 4" key="1">
    <citation type="journal article" date="2019" name="Commun. Biol.">
        <title>The bagworm genome reveals a unique fibroin gene that provides high tensile strength.</title>
        <authorList>
            <person name="Kono N."/>
            <person name="Nakamura H."/>
            <person name="Ohtoshi R."/>
            <person name="Tomita M."/>
            <person name="Numata K."/>
            <person name="Arakawa K."/>
        </authorList>
    </citation>
    <scope>NUCLEOTIDE SEQUENCE [LARGE SCALE GENOMIC DNA]</scope>
</reference>
<evidence type="ECO:0000313" key="3">
    <source>
        <dbReference type="EMBL" id="GBP03881.1"/>
    </source>
</evidence>
<keyword evidence="1" id="KW-0560">Oxidoreductase</keyword>
<comment type="caution">
    <text evidence="3">The sequence shown here is derived from an EMBL/GenBank/DDBJ whole genome shotgun (WGS) entry which is preliminary data.</text>
</comment>
<dbReference type="Proteomes" id="UP000299102">
    <property type="component" value="Unassembled WGS sequence"/>
</dbReference>
<accession>A0A4C1SS53</accession>
<dbReference type="GO" id="GO:0005506">
    <property type="term" value="F:iron ion binding"/>
    <property type="evidence" value="ECO:0007669"/>
    <property type="project" value="InterPro"/>
</dbReference>